<name>A0A3R0TW08_SALER</name>
<proteinExistence type="predicted"/>
<accession>A0A3R0TW08</accession>
<dbReference type="AlphaFoldDB" id="A0A3R0TW08"/>
<organism evidence="1">
    <name type="scientific">Salmonella enterica</name>
    <name type="common">Salmonella choleraesuis</name>
    <dbReference type="NCBI Taxonomy" id="28901"/>
    <lineage>
        <taxon>Bacteria</taxon>
        <taxon>Pseudomonadati</taxon>
        <taxon>Pseudomonadota</taxon>
        <taxon>Gammaproteobacteria</taxon>
        <taxon>Enterobacterales</taxon>
        <taxon>Enterobacteriaceae</taxon>
        <taxon>Salmonella</taxon>
    </lineage>
</organism>
<reference evidence="1" key="1">
    <citation type="submission" date="2018-10" db="EMBL/GenBank/DDBJ databases">
        <authorList>
            <consortium name="PulseNet: The National Subtyping Network for Foodborne Disease Surveillance"/>
            <person name="Tarr C.L."/>
            <person name="Trees E."/>
            <person name="Katz L.S."/>
            <person name="Carleton-Romer H.A."/>
            <person name="Stroika S."/>
            <person name="Kucerova Z."/>
            <person name="Roache K.F."/>
            <person name="Sabol A.L."/>
            <person name="Besser J."/>
            <person name="Gerner-Smidt P."/>
        </authorList>
    </citation>
    <scope>NUCLEOTIDE SEQUENCE [LARGE SCALE GENOMIC DNA]</scope>
    <source>
        <strain evidence="1">PNUSAS056479</strain>
    </source>
</reference>
<comment type="caution">
    <text evidence="1">The sequence shown here is derived from an EMBL/GenBank/DDBJ whole genome shotgun (WGS) entry which is preliminary data.</text>
</comment>
<sequence length="88" mass="9949">MSLNLFMSSSTDLYVLLYSQSQNCFHIETASAMIRKNLRMYLNGKSGDYVTLAIGASRDEMHDLKRQIVAARNTGSVIDGLEWQEIDD</sequence>
<gene>
    <name evidence="1" type="ORF">EBH50_13630</name>
</gene>
<dbReference type="Proteomes" id="UP000885317">
    <property type="component" value="Unassembled WGS sequence"/>
</dbReference>
<protein>
    <submittedName>
        <fullName evidence="1">Uncharacterized protein</fullName>
    </submittedName>
</protein>
<dbReference type="EMBL" id="RUTY01000014">
    <property type="protein sequence ID" value="MLE30968.1"/>
    <property type="molecule type" value="Genomic_DNA"/>
</dbReference>
<evidence type="ECO:0000313" key="1">
    <source>
        <dbReference type="EMBL" id="MLE30968.1"/>
    </source>
</evidence>